<organism evidence="4 5">
    <name type="scientific">Megalodesulfovibrio gigas (strain ATCC 19364 / DSM 1382 / NCIMB 9332 / VKM B-1759)</name>
    <name type="common">Desulfovibrio gigas</name>
    <dbReference type="NCBI Taxonomy" id="1121448"/>
    <lineage>
        <taxon>Bacteria</taxon>
        <taxon>Pseudomonadati</taxon>
        <taxon>Thermodesulfobacteriota</taxon>
        <taxon>Desulfovibrionia</taxon>
        <taxon>Desulfovibrionales</taxon>
        <taxon>Desulfovibrionaceae</taxon>
        <taxon>Megalodesulfovibrio</taxon>
    </lineage>
</organism>
<dbReference type="InterPro" id="IPR000504">
    <property type="entry name" value="RRM_dom"/>
</dbReference>
<dbReference type="GO" id="GO:0003723">
    <property type="term" value="F:RNA binding"/>
    <property type="evidence" value="ECO:0007669"/>
    <property type="project" value="UniProtKB-KW"/>
</dbReference>
<proteinExistence type="predicted"/>
<dbReference type="HOGENOM" id="CLU_012062_28_1_7"/>
<feature type="compositionally biased region" description="Gly residues" evidence="2">
    <location>
        <begin position="83"/>
        <end position="102"/>
    </location>
</feature>
<dbReference type="Gene3D" id="3.30.70.330">
    <property type="match status" value="1"/>
</dbReference>
<gene>
    <name evidence="4" type="ORF">DGI_2730</name>
</gene>
<evidence type="ECO:0000313" key="4">
    <source>
        <dbReference type="EMBL" id="AGW14461.1"/>
    </source>
</evidence>
<dbReference type="RefSeq" id="WP_021761483.1">
    <property type="nucleotide sequence ID" value="NC_022444.1"/>
</dbReference>
<dbReference type="InterPro" id="IPR012677">
    <property type="entry name" value="Nucleotide-bd_a/b_plait_sf"/>
</dbReference>
<dbReference type="CDD" id="cd21608">
    <property type="entry name" value="RRM2_NsCP33_like"/>
    <property type="match status" value="1"/>
</dbReference>
<dbReference type="InterPro" id="IPR048289">
    <property type="entry name" value="RRM2_NsCP33-like"/>
</dbReference>
<evidence type="ECO:0000259" key="3">
    <source>
        <dbReference type="PROSITE" id="PS50102"/>
    </source>
</evidence>
<sequence length="109" mass="11436">MKLYVGNLPFSAQEDELKNYFAAYGEVRSVSLIADRETGRMRGFGFVEMDDEGGKAAIEALDGKPFGGRNLRINEAQERAPRPGGGGGGGGYGGGGGGGGGRPPRRNNW</sequence>
<dbReference type="PROSITE" id="PS50102">
    <property type="entry name" value="RRM"/>
    <property type="match status" value="1"/>
</dbReference>
<dbReference type="EMBL" id="CP006585">
    <property type="protein sequence ID" value="AGW14461.1"/>
    <property type="molecule type" value="Genomic_DNA"/>
</dbReference>
<reference evidence="5" key="2">
    <citation type="submission" date="2013-07" db="EMBL/GenBank/DDBJ databases">
        <authorList>
            <person name="Morais-Silva F.O."/>
            <person name="Rezende A.M."/>
            <person name="Pimentel C."/>
            <person name="Resende D.M."/>
            <person name="Santos C.I."/>
            <person name="Clemente C."/>
            <person name="de Oliveira L.M."/>
            <person name="da Silva S.M."/>
            <person name="Costa D.A."/>
            <person name="Varela-Raposo A."/>
            <person name="Horacio E.C.A."/>
            <person name="Matos M."/>
            <person name="Flores O."/>
            <person name="Ruiz J.C."/>
            <person name="Rodrigues-Pousada C."/>
        </authorList>
    </citation>
    <scope>NUCLEOTIDE SEQUENCE [LARGE SCALE GENOMIC DNA]</scope>
    <source>
        <strain evidence="5">ATCC 19364 / DSM 1382 / NCIMB 9332 / VKM B-1759</strain>
    </source>
</reference>
<dbReference type="PANTHER" id="PTHR48027">
    <property type="entry name" value="HETEROGENEOUS NUCLEAR RIBONUCLEOPROTEIN 87F-RELATED"/>
    <property type="match status" value="1"/>
</dbReference>
<accession>T2GEA6</accession>
<dbReference type="STRING" id="1121448.DGI_2730"/>
<dbReference type="Pfam" id="PF00076">
    <property type="entry name" value="RRM_1"/>
    <property type="match status" value="1"/>
</dbReference>
<dbReference type="AlphaFoldDB" id="T2GEA6"/>
<feature type="domain" description="RRM" evidence="3">
    <location>
        <begin position="1"/>
        <end position="78"/>
    </location>
</feature>
<dbReference type="KEGG" id="dgg:DGI_2730"/>
<dbReference type="PATRIC" id="fig|1121448.10.peg.2691"/>
<evidence type="ECO:0000313" key="5">
    <source>
        <dbReference type="Proteomes" id="UP000016587"/>
    </source>
</evidence>
<dbReference type="eggNOG" id="COG0724">
    <property type="taxonomic scope" value="Bacteria"/>
</dbReference>
<dbReference type="InterPro" id="IPR052462">
    <property type="entry name" value="SLIRP/GR-RBP-like"/>
</dbReference>
<dbReference type="OrthoDB" id="9798855at2"/>
<dbReference type="Proteomes" id="UP000016587">
    <property type="component" value="Chromosome"/>
</dbReference>
<dbReference type="SMART" id="SM00360">
    <property type="entry name" value="RRM"/>
    <property type="match status" value="1"/>
</dbReference>
<reference evidence="4 5" key="1">
    <citation type="journal article" date="2013" name="J. Bacteriol.">
        <title>Roles of HynAB and Ech, the only two hydrogenases found in the model sulfate reducer Desulfovibrio gigas.</title>
        <authorList>
            <person name="Morais-Silva F.O."/>
            <person name="Santos C.I."/>
            <person name="Rodrigues R."/>
            <person name="Pereira I.A."/>
            <person name="Rodrigues-Pousada C."/>
        </authorList>
    </citation>
    <scope>NUCLEOTIDE SEQUENCE [LARGE SCALE GENOMIC DNA]</scope>
    <source>
        <strain evidence="5">ATCC 19364 / DSM 1382 / NCIMB 9332 / VKM B-1759</strain>
    </source>
</reference>
<feature type="region of interest" description="Disordered" evidence="2">
    <location>
        <begin position="67"/>
        <end position="109"/>
    </location>
</feature>
<evidence type="ECO:0000256" key="1">
    <source>
        <dbReference type="ARBA" id="ARBA00022884"/>
    </source>
</evidence>
<keyword evidence="5" id="KW-1185">Reference proteome</keyword>
<name>T2GEA6_MEGG1</name>
<dbReference type="InterPro" id="IPR035979">
    <property type="entry name" value="RBD_domain_sf"/>
</dbReference>
<keyword evidence="1" id="KW-0694">RNA-binding</keyword>
<evidence type="ECO:0000256" key="2">
    <source>
        <dbReference type="SAM" id="MobiDB-lite"/>
    </source>
</evidence>
<protein>
    <submittedName>
        <fullName evidence="4">Putative RNP-1 like RNA-binding protein</fullName>
    </submittedName>
</protein>
<dbReference type="SUPFAM" id="SSF54928">
    <property type="entry name" value="RNA-binding domain, RBD"/>
    <property type="match status" value="1"/>
</dbReference>